<gene>
    <name evidence="2" type="primary">opgC</name>
    <name evidence="2" type="ORF">JJB74_12295</name>
</gene>
<feature type="transmembrane region" description="Helical" evidence="1">
    <location>
        <begin position="392"/>
        <end position="410"/>
    </location>
</feature>
<name>A0A934SUG9_9BURK</name>
<feature type="transmembrane region" description="Helical" evidence="1">
    <location>
        <begin position="331"/>
        <end position="349"/>
    </location>
</feature>
<keyword evidence="1" id="KW-1133">Transmembrane helix</keyword>
<dbReference type="PANTHER" id="PTHR38592">
    <property type="entry name" value="BLL4819 PROTEIN"/>
    <property type="match status" value="1"/>
</dbReference>
<dbReference type="Proteomes" id="UP000622890">
    <property type="component" value="Unassembled WGS sequence"/>
</dbReference>
<feature type="transmembrane region" description="Helical" evidence="1">
    <location>
        <begin position="43"/>
        <end position="65"/>
    </location>
</feature>
<dbReference type="AlphaFoldDB" id="A0A934SUG9"/>
<comment type="caution">
    <text evidence="2">The sequence shown here is derived from an EMBL/GenBank/DDBJ whole genome shotgun (WGS) entry which is preliminary data.</text>
</comment>
<feature type="transmembrane region" description="Helical" evidence="1">
    <location>
        <begin position="181"/>
        <end position="199"/>
    </location>
</feature>
<protein>
    <submittedName>
        <fullName evidence="2">OpgC domain-containing protein</fullName>
    </submittedName>
</protein>
<evidence type="ECO:0000313" key="2">
    <source>
        <dbReference type="EMBL" id="MBK4735396.1"/>
    </source>
</evidence>
<feature type="transmembrane region" description="Helical" evidence="1">
    <location>
        <begin position="71"/>
        <end position="93"/>
    </location>
</feature>
<organism evidence="2 3">
    <name type="scientific">Noviherbaspirillum pedocola</name>
    <dbReference type="NCBI Taxonomy" id="2801341"/>
    <lineage>
        <taxon>Bacteria</taxon>
        <taxon>Pseudomonadati</taxon>
        <taxon>Pseudomonadota</taxon>
        <taxon>Betaproteobacteria</taxon>
        <taxon>Burkholderiales</taxon>
        <taxon>Oxalobacteraceae</taxon>
        <taxon>Noviherbaspirillum</taxon>
    </lineage>
</organism>
<reference evidence="2" key="1">
    <citation type="submission" date="2021-01" db="EMBL/GenBank/DDBJ databases">
        <title>Genome sequence of strain Noviherbaspirillum sp. DKR-6.</title>
        <authorList>
            <person name="Chaudhary D.K."/>
        </authorList>
    </citation>
    <scope>NUCLEOTIDE SEQUENCE</scope>
    <source>
        <strain evidence="2">DKR-6</strain>
    </source>
</reference>
<dbReference type="RefSeq" id="WP_200592158.1">
    <property type="nucleotide sequence ID" value="NZ_JAEPBG010000004.1"/>
</dbReference>
<proteinExistence type="predicted"/>
<dbReference type="Pfam" id="PF10129">
    <property type="entry name" value="OpgC_C"/>
    <property type="match status" value="1"/>
</dbReference>
<feature type="transmembrane region" description="Helical" evidence="1">
    <location>
        <begin position="240"/>
        <end position="260"/>
    </location>
</feature>
<dbReference type="PANTHER" id="PTHR38592:SF3">
    <property type="entry name" value="BLL4819 PROTEIN"/>
    <property type="match status" value="1"/>
</dbReference>
<sequence length="421" mass="47799">MASNEIGAPTHGPFPAQQPATHALHASWRYDDRGWTRDLRIDFLRGFVFVLLFTSHFPFFSWFSLIGWERLGVISSAEMFILLSGIVTGAVYGKRLKTDGLDECTVKLLKRSWTLYKTAVIAAGIVALLRLLPWLDMTALTTFTDPVTGKVYPLYPPLDAGFLSNLFHVLVLAASPHQFQIVGLYVVLFILTPFLFWAIDRAWTVPLLILSWVCYFINVFTPETQPGTAEITITVGQFEYAFPLIAWQVLFVHGVVVGYFRRQIMDFFATVPGRALIALCILLSLALMAFSLNHPLEQMPSWSKLSIVPSASFDALYHAYFLKYKLGFGRIVNITALLVSGMALLTVAWKPIHKWLGWLFIPLGQESMYVFFMHLFLILLVFNTPLPDLDNVWLNTALHAAAILTCWIMVKTRFLFRWVPH</sequence>
<evidence type="ECO:0000256" key="1">
    <source>
        <dbReference type="SAM" id="Phobius"/>
    </source>
</evidence>
<feature type="transmembrane region" description="Helical" evidence="1">
    <location>
        <begin position="272"/>
        <end position="292"/>
    </location>
</feature>
<keyword evidence="1" id="KW-0812">Transmembrane</keyword>
<dbReference type="InterPro" id="IPR014550">
    <property type="entry name" value="UCP028704_OpgC"/>
</dbReference>
<dbReference type="EMBL" id="JAEPBG010000004">
    <property type="protein sequence ID" value="MBK4735396.1"/>
    <property type="molecule type" value="Genomic_DNA"/>
</dbReference>
<keyword evidence="1" id="KW-0472">Membrane</keyword>
<feature type="transmembrane region" description="Helical" evidence="1">
    <location>
        <begin position="114"/>
        <end position="134"/>
    </location>
</feature>
<evidence type="ECO:0000313" key="3">
    <source>
        <dbReference type="Proteomes" id="UP000622890"/>
    </source>
</evidence>
<keyword evidence="3" id="KW-1185">Reference proteome</keyword>
<accession>A0A934SUG9</accession>